<feature type="compositionally biased region" description="Basic residues" evidence="5">
    <location>
        <begin position="541"/>
        <end position="552"/>
    </location>
</feature>
<feature type="compositionally biased region" description="Basic and acidic residues" evidence="5">
    <location>
        <begin position="109"/>
        <end position="118"/>
    </location>
</feature>
<feature type="compositionally biased region" description="Basic and acidic residues" evidence="5">
    <location>
        <begin position="488"/>
        <end position="510"/>
    </location>
</feature>
<feature type="compositionally biased region" description="Basic and acidic residues" evidence="5">
    <location>
        <begin position="157"/>
        <end position="192"/>
    </location>
</feature>
<reference evidence="7" key="1">
    <citation type="journal article" date="2020" name="Stud. Mycol.">
        <title>101 Dothideomycetes genomes: a test case for predicting lifestyles and emergence of pathogens.</title>
        <authorList>
            <person name="Haridas S."/>
            <person name="Albert R."/>
            <person name="Binder M."/>
            <person name="Bloem J."/>
            <person name="Labutti K."/>
            <person name="Salamov A."/>
            <person name="Andreopoulos B."/>
            <person name="Baker S."/>
            <person name="Barry K."/>
            <person name="Bills G."/>
            <person name="Bluhm B."/>
            <person name="Cannon C."/>
            <person name="Castanera R."/>
            <person name="Culley D."/>
            <person name="Daum C."/>
            <person name="Ezra D."/>
            <person name="Gonzalez J."/>
            <person name="Henrissat B."/>
            <person name="Kuo A."/>
            <person name="Liang C."/>
            <person name="Lipzen A."/>
            <person name="Lutzoni F."/>
            <person name="Magnuson J."/>
            <person name="Mondo S."/>
            <person name="Nolan M."/>
            <person name="Ohm R."/>
            <person name="Pangilinan J."/>
            <person name="Park H.-J."/>
            <person name="Ramirez L."/>
            <person name="Alfaro M."/>
            <person name="Sun H."/>
            <person name="Tritt A."/>
            <person name="Yoshinaga Y."/>
            <person name="Zwiers L.-H."/>
            <person name="Turgeon B."/>
            <person name="Goodwin S."/>
            <person name="Spatafora J."/>
            <person name="Crous P."/>
            <person name="Grigoriev I."/>
        </authorList>
    </citation>
    <scope>NUCLEOTIDE SEQUENCE</scope>
    <source>
        <strain evidence="7">CBS 379.55</strain>
    </source>
</reference>
<dbReference type="Pfam" id="PF08573">
    <property type="entry name" value="SAE2"/>
    <property type="match status" value="1"/>
</dbReference>
<keyword evidence="4" id="KW-0175">Coiled coil</keyword>
<evidence type="ECO:0000256" key="1">
    <source>
        <dbReference type="ARBA" id="ARBA00004123"/>
    </source>
</evidence>
<dbReference type="EMBL" id="ML986504">
    <property type="protein sequence ID" value="KAF2274190.1"/>
    <property type="molecule type" value="Genomic_DNA"/>
</dbReference>
<keyword evidence="3" id="KW-0539">Nucleus</keyword>
<feature type="compositionally biased region" description="Basic residues" evidence="5">
    <location>
        <begin position="400"/>
        <end position="418"/>
    </location>
</feature>
<feature type="domain" description="DNA endonuclease activator Ctp1 C-terminal" evidence="6">
    <location>
        <begin position="644"/>
        <end position="753"/>
    </location>
</feature>
<evidence type="ECO:0000313" key="7">
    <source>
        <dbReference type="EMBL" id="KAF2274190.1"/>
    </source>
</evidence>
<dbReference type="AlphaFoldDB" id="A0A6A6JC48"/>
<accession>A0A6A6JC48</accession>
<sequence length="788" mass="89610">MANISTWLSQQKEDLTRRCDRFRDDVIEGLLENAEKELRRREEEHQAELKKREEKERVISERLNDEFVKNARLTEENSILLHRLERLEQKMLASTNPGPASRPSHRAHASHDDAGATVSKEEYHDLVQRFEDLHKRHQEAMQRIKYLERKNVTVMQKNKEMKESVRAWQRYSDRNHAKEQRLKVQAKQKEDSAPPAATNQLPPRPAIPSSPVSSGMKSPPPLHPVERSPGPISLAAPIRRSLDNRQSPDPRHHDGASAHADVDELPHSFQPHLDHQQGPLEDAEMATIGDELPSISNADQSSARITSSQTEYDENETAAELMPPPPNPGSDDTPEVVSERSLKRKRKDPIYNDPIGTPKNPVRVKEEQFSSPPAPLTAHKLLRKETFDLDELGPRPITTPRRKRFRNPVRPATLRHQRSISEPFIKEENLQEVQGGTTAAGLPASHIEDALEVRAYSEPFGQEQEQQPELAPDPPPLRPIDANTRMTARNDEHTPLKRRKRDDAAARYSEKFNLLTESGEELPPLYGKSGRLRPEAARAKINQKIRAAKHPRTPASSASKTPTTARSNIENVEPTTSDIDDTPAPAKFAPVLQPRKNPNSEPKHSPSKHTSAQRPIRLRDKPVHELKLSDFKANPKYNQGYSYAFAETVRKRADRACLPGCTREECCGSTFRSLADAAAPLSASQEEALLEDYLGDAYDTLQLTQMTPSERRELVLQARTRDFANKYGRHRQAYERHNTPPGFWRVDFPSTQEEREDVEKAKALERKVVAERRAEAMRRGGRWIFRDE</sequence>
<feature type="compositionally biased region" description="Basic and acidic residues" evidence="5">
    <location>
        <begin position="240"/>
        <end position="266"/>
    </location>
</feature>
<evidence type="ECO:0000313" key="8">
    <source>
        <dbReference type="Proteomes" id="UP000800097"/>
    </source>
</evidence>
<dbReference type="RefSeq" id="XP_033651729.1">
    <property type="nucleotide sequence ID" value="XM_033801103.1"/>
</dbReference>
<evidence type="ECO:0000259" key="6">
    <source>
        <dbReference type="Pfam" id="PF08573"/>
    </source>
</evidence>
<keyword evidence="2" id="KW-0227">DNA damage</keyword>
<evidence type="ECO:0000256" key="3">
    <source>
        <dbReference type="ARBA" id="ARBA00023242"/>
    </source>
</evidence>
<feature type="compositionally biased region" description="Polar residues" evidence="5">
    <location>
        <begin position="568"/>
        <end position="577"/>
    </location>
</feature>
<dbReference type="GO" id="GO:0005634">
    <property type="term" value="C:nucleus"/>
    <property type="evidence" value="ECO:0007669"/>
    <property type="project" value="UniProtKB-SubCell"/>
</dbReference>
<organism evidence="7 8">
    <name type="scientific">Westerdykella ornata</name>
    <dbReference type="NCBI Taxonomy" id="318751"/>
    <lineage>
        <taxon>Eukaryota</taxon>
        <taxon>Fungi</taxon>
        <taxon>Dikarya</taxon>
        <taxon>Ascomycota</taxon>
        <taxon>Pezizomycotina</taxon>
        <taxon>Dothideomycetes</taxon>
        <taxon>Pleosporomycetidae</taxon>
        <taxon>Pleosporales</taxon>
        <taxon>Sporormiaceae</taxon>
        <taxon>Westerdykella</taxon>
    </lineage>
</organism>
<dbReference type="OrthoDB" id="5801062at2759"/>
<feature type="coiled-coil region" evidence="4">
    <location>
        <begin position="24"/>
        <end position="90"/>
    </location>
</feature>
<feature type="compositionally biased region" description="Polar residues" evidence="5">
    <location>
        <begin position="294"/>
        <end position="310"/>
    </location>
</feature>
<dbReference type="InterPro" id="IPR013882">
    <property type="entry name" value="Ctp1_C"/>
</dbReference>
<evidence type="ECO:0000256" key="4">
    <source>
        <dbReference type="SAM" id="Coils"/>
    </source>
</evidence>
<keyword evidence="8" id="KW-1185">Reference proteome</keyword>
<proteinExistence type="predicted"/>
<dbReference type="Proteomes" id="UP000800097">
    <property type="component" value="Unassembled WGS sequence"/>
</dbReference>
<feature type="compositionally biased region" description="Low complexity" evidence="5">
    <location>
        <begin position="458"/>
        <end position="470"/>
    </location>
</feature>
<dbReference type="PANTHER" id="PTHR15107">
    <property type="entry name" value="RETINOBLASTOMA BINDING PROTEIN 8"/>
    <property type="match status" value="1"/>
</dbReference>
<dbReference type="InterPro" id="IPR033316">
    <property type="entry name" value="RBBP8-like"/>
</dbReference>
<feature type="region of interest" description="Disordered" evidence="5">
    <location>
        <begin position="94"/>
        <end position="118"/>
    </location>
</feature>
<comment type="subcellular location">
    <subcellularLocation>
        <location evidence="1">Nucleus</location>
    </subcellularLocation>
</comment>
<evidence type="ECO:0000256" key="2">
    <source>
        <dbReference type="ARBA" id="ARBA00022763"/>
    </source>
</evidence>
<dbReference type="GeneID" id="54554278"/>
<feature type="compositionally biased region" description="Low complexity" evidence="5">
    <location>
        <begin position="553"/>
        <end position="567"/>
    </location>
</feature>
<dbReference type="GO" id="GO:0003684">
    <property type="term" value="F:damaged DNA binding"/>
    <property type="evidence" value="ECO:0007669"/>
    <property type="project" value="TreeGrafter"/>
</dbReference>
<name>A0A6A6JC48_WESOR</name>
<dbReference type="PANTHER" id="PTHR15107:SF0">
    <property type="entry name" value="DNA ENDONUCLEASE ACTIVATOR CTP1 C-TERMINAL DOMAIN-CONTAINING PROTEIN"/>
    <property type="match status" value="1"/>
</dbReference>
<dbReference type="GO" id="GO:0010792">
    <property type="term" value="P:DNA double-strand break processing involved in repair via single-strand annealing"/>
    <property type="evidence" value="ECO:0007669"/>
    <property type="project" value="TreeGrafter"/>
</dbReference>
<feature type="region of interest" description="Disordered" evidence="5">
    <location>
        <begin position="157"/>
        <end position="621"/>
    </location>
</feature>
<evidence type="ECO:0000256" key="5">
    <source>
        <dbReference type="SAM" id="MobiDB-lite"/>
    </source>
</evidence>
<protein>
    <submittedName>
        <fullName evidence="7">SAE2-domain-containing protein</fullName>
    </submittedName>
</protein>
<gene>
    <name evidence="7" type="ORF">EI97DRAFT_460319</name>
</gene>